<evidence type="ECO:0000256" key="7">
    <source>
        <dbReference type="ARBA" id="ARBA00022692"/>
    </source>
</evidence>
<dbReference type="EMBL" id="BMIY01000005">
    <property type="protein sequence ID" value="GGG56654.1"/>
    <property type="molecule type" value="Genomic_DNA"/>
</dbReference>
<keyword evidence="13 16" id="KW-0830">Ubiquinone</keyword>
<evidence type="ECO:0000256" key="16">
    <source>
        <dbReference type="HAMAP-Rule" id="MF_00427"/>
    </source>
</evidence>
<dbReference type="GO" id="GO:0006814">
    <property type="term" value="P:sodium ion transport"/>
    <property type="evidence" value="ECO:0007669"/>
    <property type="project" value="UniProtKB-UniRule"/>
</dbReference>
<keyword evidence="7 16" id="KW-0812">Transmembrane</keyword>
<reference evidence="20" key="2">
    <citation type="submission" date="2020-09" db="EMBL/GenBank/DDBJ databases">
        <authorList>
            <person name="Sun Q."/>
            <person name="Zhou Y."/>
        </authorList>
    </citation>
    <scope>NUCLEOTIDE SEQUENCE</scope>
    <source>
        <strain evidence="20">CGMCC 1.15425</strain>
    </source>
</reference>
<evidence type="ECO:0000256" key="2">
    <source>
        <dbReference type="ARBA" id="ARBA00022475"/>
    </source>
</evidence>
<keyword evidence="11 16" id="KW-0915">Sodium</keyword>
<name>A0A917GTJ1_9GAMM</name>
<keyword evidence="3" id="KW-0997">Cell inner membrane</keyword>
<dbReference type="SMART" id="SM00900">
    <property type="entry name" value="FMN_bind"/>
    <property type="match status" value="1"/>
</dbReference>
<protein>
    <recommendedName>
        <fullName evidence="16 17">Na(+)-translocating NADH-quinone reductase subunit C</fullName>
        <shortName evidence="16 17">Na(+)-NQR subunit C</shortName>
        <shortName evidence="16 17">Na(+)-translocating NQR subunit C</shortName>
        <ecNumber evidence="16 17">7.2.1.1</ecNumber>
    </recommendedName>
    <alternativeName>
        <fullName evidence="16 17">NQR complex subunit C</fullName>
    </alternativeName>
    <alternativeName>
        <fullName evidence="16 17">NQR-1 subunit C</fullName>
    </alternativeName>
</protein>
<feature type="transmembrane region" description="Helical" evidence="16">
    <location>
        <begin position="12"/>
        <end position="33"/>
    </location>
</feature>
<reference evidence="20" key="1">
    <citation type="journal article" date="2014" name="Int. J. Syst. Evol. Microbiol.">
        <title>Complete genome sequence of Corynebacterium casei LMG S-19264T (=DSM 44701T), isolated from a smear-ripened cheese.</title>
        <authorList>
            <consortium name="US DOE Joint Genome Institute (JGI-PGF)"/>
            <person name="Walter F."/>
            <person name="Albersmeier A."/>
            <person name="Kalinowski J."/>
            <person name="Ruckert C."/>
        </authorList>
    </citation>
    <scope>NUCLEOTIDE SEQUENCE</scope>
    <source>
        <strain evidence="20">CGMCC 1.15425</strain>
    </source>
</reference>
<dbReference type="AlphaFoldDB" id="A0A917GTJ1"/>
<keyword evidence="4 16" id="KW-0597">Phosphoprotein</keyword>
<keyword evidence="12 16" id="KW-0406">Ion transport</keyword>
<evidence type="ECO:0000256" key="18">
    <source>
        <dbReference type="SAM" id="MobiDB-lite"/>
    </source>
</evidence>
<evidence type="ECO:0000256" key="3">
    <source>
        <dbReference type="ARBA" id="ARBA00022519"/>
    </source>
</evidence>
<evidence type="ECO:0000313" key="21">
    <source>
        <dbReference type="Proteomes" id="UP000627715"/>
    </source>
</evidence>
<evidence type="ECO:0000256" key="12">
    <source>
        <dbReference type="ARBA" id="ARBA00023065"/>
    </source>
</evidence>
<comment type="catalytic activity">
    <reaction evidence="16 17">
        <text>a ubiquinone + n Na(+)(in) + NADH + H(+) = a ubiquinol + n Na(+)(out) + NAD(+)</text>
        <dbReference type="Rhea" id="RHEA:47748"/>
        <dbReference type="Rhea" id="RHEA-COMP:9565"/>
        <dbReference type="Rhea" id="RHEA-COMP:9566"/>
        <dbReference type="ChEBI" id="CHEBI:15378"/>
        <dbReference type="ChEBI" id="CHEBI:16389"/>
        <dbReference type="ChEBI" id="CHEBI:17976"/>
        <dbReference type="ChEBI" id="CHEBI:29101"/>
        <dbReference type="ChEBI" id="CHEBI:57540"/>
        <dbReference type="ChEBI" id="CHEBI:57945"/>
        <dbReference type="EC" id="7.2.1.1"/>
    </reaction>
</comment>
<dbReference type="PANTHER" id="PTHR37838">
    <property type="entry name" value="NA(+)-TRANSLOCATING NADH-QUINONE REDUCTASE SUBUNIT C"/>
    <property type="match status" value="1"/>
</dbReference>
<keyword evidence="1 16" id="KW-0813">Transport</keyword>
<dbReference type="NCBIfam" id="NF003749">
    <property type="entry name" value="PRK05346.1-5"/>
    <property type="match status" value="1"/>
</dbReference>
<keyword evidence="10 16" id="KW-0520">NAD</keyword>
<accession>A0A917GTJ1</accession>
<keyword evidence="9 16" id="KW-1133">Transmembrane helix</keyword>
<evidence type="ECO:0000256" key="11">
    <source>
        <dbReference type="ARBA" id="ARBA00023053"/>
    </source>
</evidence>
<evidence type="ECO:0000256" key="13">
    <source>
        <dbReference type="ARBA" id="ARBA00023075"/>
    </source>
</evidence>
<dbReference type="GO" id="GO:0010181">
    <property type="term" value="F:FMN binding"/>
    <property type="evidence" value="ECO:0007669"/>
    <property type="project" value="UniProtKB-UniRule"/>
</dbReference>
<gene>
    <name evidence="16 20" type="primary">nqrC</name>
    <name evidence="20" type="ORF">GCM10011403_12280</name>
</gene>
<keyword evidence="8 16" id="KW-1278">Translocase</keyword>
<evidence type="ECO:0000256" key="6">
    <source>
        <dbReference type="ARBA" id="ARBA00022643"/>
    </source>
</evidence>
<evidence type="ECO:0000256" key="17">
    <source>
        <dbReference type="PIRNR" id="PIRNR009437"/>
    </source>
</evidence>
<evidence type="ECO:0000313" key="20">
    <source>
        <dbReference type="EMBL" id="GGG56654.1"/>
    </source>
</evidence>
<dbReference type="HAMAP" id="MF_00427">
    <property type="entry name" value="NqrC"/>
    <property type="match status" value="1"/>
</dbReference>
<dbReference type="PIRSF" id="PIRSF009437">
    <property type="entry name" value="NQR-1_subunit_C"/>
    <property type="match status" value="1"/>
</dbReference>
<dbReference type="EC" id="7.2.1.1" evidence="16 17"/>
<dbReference type="PANTHER" id="PTHR37838:SF1">
    <property type="entry name" value="NA(+)-TRANSLOCATING NADH-QUINONE REDUCTASE SUBUNIT C"/>
    <property type="match status" value="1"/>
</dbReference>
<dbReference type="Proteomes" id="UP000627715">
    <property type="component" value="Unassembled WGS sequence"/>
</dbReference>
<evidence type="ECO:0000256" key="5">
    <source>
        <dbReference type="ARBA" id="ARBA00022630"/>
    </source>
</evidence>
<dbReference type="GO" id="GO:0005886">
    <property type="term" value="C:plasma membrane"/>
    <property type="evidence" value="ECO:0007669"/>
    <property type="project" value="UniProtKB-SubCell"/>
</dbReference>
<comment type="subunit">
    <text evidence="16 17">Composed of six subunits; NqrA, NqrB, NqrC, NqrD, NqrE and NqrF.</text>
</comment>
<keyword evidence="2 16" id="KW-1003">Cell membrane</keyword>
<dbReference type="GO" id="GO:0016655">
    <property type="term" value="F:oxidoreductase activity, acting on NAD(P)H, quinone or similar compound as acceptor"/>
    <property type="evidence" value="ECO:0007669"/>
    <property type="project" value="UniProtKB-UniRule"/>
</dbReference>
<keyword evidence="14 16" id="KW-0472">Membrane</keyword>
<keyword evidence="6 16" id="KW-0288">FMN</keyword>
<keyword evidence="15 16" id="KW-0739">Sodium transport</keyword>
<proteinExistence type="inferred from homology"/>
<dbReference type="RefSeq" id="WP_068812919.1">
    <property type="nucleotide sequence ID" value="NZ_BMIY01000005.1"/>
</dbReference>
<keyword evidence="5 16" id="KW-0285">Flavoprotein</keyword>
<dbReference type="NCBIfam" id="TIGR01938">
    <property type="entry name" value="nqrC"/>
    <property type="match status" value="1"/>
</dbReference>
<organism evidence="20 21">
    <name type="scientific">Pseudohongiella nitratireducens</name>
    <dbReference type="NCBI Taxonomy" id="1768907"/>
    <lineage>
        <taxon>Bacteria</taxon>
        <taxon>Pseudomonadati</taxon>
        <taxon>Pseudomonadota</taxon>
        <taxon>Gammaproteobacteria</taxon>
        <taxon>Pseudomonadales</taxon>
        <taxon>Pseudohongiellaceae</taxon>
        <taxon>Pseudohongiella</taxon>
    </lineage>
</organism>
<comment type="cofactor">
    <cofactor evidence="16 17">
        <name>FMN</name>
        <dbReference type="ChEBI" id="CHEBI:58210"/>
    </cofactor>
</comment>
<evidence type="ECO:0000259" key="19">
    <source>
        <dbReference type="SMART" id="SM00900"/>
    </source>
</evidence>
<evidence type="ECO:0000256" key="9">
    <source>
        <dbReference type="ARBA" id="ARBA00022989"/>
    </source>
</evidence>
<feature type="modified residue" description="FMN phosphoryl threonine" evidence="16">
    <location>
        <position position="234"/>
    </location>
</feature>
<evidence type="ECO:0000256" key="4">
    <source>
        <dbReference type="ARBA" id="ARBA00022553"/>
    </source>
</evidence>
<dbReference type="InterPro" id="IPR007329">
    <property type="entry name" value="FMN-bd"/>
</dbReference>
<evidence type="ECO:0000256" key="15">
    <source>
        <dbReference type="ARBA" id="ARBA00023201"/>
    </source>
</evidence>
<evidence type="ECO:0000256" key="8">
    <source>
        <dbReference type="ARBA" id="ARBA00022967"/>
    </source>
</evidence>
<comment type="function">
    <text evidence="16">NQR complex catalyzes the reduction of ubiquinone-1 to ubiquinol by two successive reactions, coupled with the transport of Na(+) ions from the cytoplasm to the periplasm. NqrA to NqrE are probably involved in the second step, the conversion of ubisemiquinone to ubiquinol.</text>
</comment>
<evidence type="ECO:0000256" key="1">
    <source>
        <dbReference type="ARBA" id="ARBA00022448"/>
    </source>
</evidence>
<keyword evidence="21" id="KW-1185">Reference proteome</keyword>
<feature type="domain" description="FMN-binding" evidence="19">
    <location>
        <begin position="155"/>
        <end position="251"/>
    </location>
</feature>
<dbReference type="InterPro" id="IPR010204">
    <property type="entry name" value="NqrC"/>
</dbReference>
<comment type="subcellular location">
    <subcellularLocation>
        <location evidence="16">Cell membrane</location>
        <topology evidence="16">Single-pass membrane protein</topology>
    </subcellularLocation>
</comment>
<comment type="caution">
    <text evidence="20">The sequence shown here is derived from an EMBL/GenBank/DDBJ whole genome shotgun (WGS) entry which is preliminary data.</text>
</comment>
<dbReference type="Pfam" id="PF04205">
    <property type="entry name" value="FMN_bind"/>
    <property type="match status" value="1"/>
</dbReference>
<comment type="similarity">
    <text evidence="16 17">Belongs to the NqrC family.</text>
</comment>
<evidence type="ECO:0000256" key="14">
    <source>
        <dbReference type="ARBA" id="ARBA00023136"/>
    </source>
</evidence>
<comment type="caution">
    <text evidence="16">Lacks conserved residue(s) required for the propagation of feature annotation.</text>
</comment>
<feature type="region of interest" description="Disordered" evidence="18">
    <location>
        <begin position="96"/>
        <end position="115"/>
    </location>
</feature>
<sequence length="263" mass="28576">MSSNVNSVQNVIKVALGLCVICSIMISSAAVLLKPRQTANQLLDRNKNVLIAAGMFNPDVDTNADVEARFSEFNARMVDLQEGRFLTEEEMQSLGVDPQSYDQQSAKNDPEMSINLTGDQDVASIRRRANYATVYTLTNDSGEIESIVLPVNGYGLWGIMYGFLALESDGSTVRGIGFYDHQETPGLGGEISNPDWQAQWVGKEVYGDNGNVNFRVVKGGGSGDNEIDALSGATLTSRGVENMVQFWLGENGFGPFLENEIQG</sequence>
<dbReference type="OrthoDB" id="9786835at2"/>
<evidence type="ECO:0000256" key="10">
    <source>
        <dbReference type="ARBA" id="ARBA00023027"/>
    </source>
</evidence>